<organism evidence="2 3">
    <name type="scientific">Hexamita inflata</name>
    <dbReference type="NCBI Taxonomy" id="28002"/>
    <lineage>
        <taxon>Eukaryota</taxon>
        <taxon>Metamonada</taxon>
        <taxon>Diplomonadida</taxon>
        <taxon>Hexamitidae</taxon>
        <taxon>Hexamitinae</taxon>
        <taxon>Hexamita</taxon>
    </lineage>
</organism>
<keyword evidence="1" id="KW-1133">Transmembrane helix</keyword>
<name>A0ABP1HV95_9EUKA</name>
<proteinExistence type="predicted"/>
<keyword evidence="1" id="KW-0812">Transmembrane</keyword>
<protein>
    <recommendedName>
        <fullName evidence="4">Transmembrane protein</fullName>
    </recommendedName>
</protein>
<feature type="transmembrane region" description="Helical" evidence="1">
    <location>
        <begin position="574"/>
        <end position="600"/>
    </location>
</feature>
<accession>A0ABP1HV95</accession>
<keyword evidence="1" id="KW-0472">Membrane</keyword>
<dbReference type="EMBL" id="CAXDID020000046">
    <property type="protein sequence ID" value="CAL6002869.1"/>
    <property type="molecule type" value="Genomic_DNA"/>
</dbReference>
<sequence length="605" mass="70276">MQVWTNNLNNYCVEHRLQNLNQSKQQILEQSKQINLNIQLLLSVMYSRYVIKHNYIIKQMFKYPLQMYCLNFVLTQNCFQTPISAVLKSTQQFNRYQLFFDFNCSQHIDQEMKITLVFPGISLSPQVGSVSQKYTSIGAQVITFQFDTDTFNSIQLIQQAHFQIGIDSIEQIGYINTIQHTVFDIQHCWEQIKFSVDYDWAFNISVVPVGCNISKNVNIFLEYFNVSWISIPIIPTDSKQLLNGYQTGGYEYNKVLYFNTSSEGNPGNADQIQRFVEYFKTNFDVKLRLKVEEQELDSKKIQTIYNANINELSNQLTVSAQPNTQCIIDTWYSFTLLQNTSQMMNALKSIPNGYMIISQQHIYDELKSFSIISNFSLLLSKFATRKGIMYHHNRTIQLSEKINYYHNSFIQVQDRSGKLLASLYFSGPAYVPCFTSLQYLWFNNKVCARFFLNNTQTCVSRYNSSISGQFMGQEANATYPLDPDLRKTFFYMNFNQMTNSSWFGRYNQICMDENNGSGQFQGENMTYGTFSKRLYDFGKYIQRQETNLSINVRFTTQFELEYVTEFGNHMEVKAFTWAIVILVGILLATGAVVYIGLYLASKGAN</sequence>
<reference evidence="2 3" key="1">
    <citation type="submission" date="2024-07" db="EMBL/GenBank/DDBJ databases">
        <authorList>
            <person name="Akdeniz Z."/>
        </authorList>
    </citation>
    <scope>NUCLEOTIDE SEQUENCE [LARGE SCALE GENOMIC DNA]</scope>
</reference>
<comment type="caution">
    <text evidence="2">The sequence shown here is derived from an EMBL/GenBank/DDBJ whole genome shotgun (WGS) entry which is preliminary data.</text>
</comment>
<evidence type="ECO:0000313" key="2">
    <source>
        <dbReference type="EMBL" id="CAL6002869.1"/>
    </source>
</evidence>
<evidence type="ECO:0008006" key="4">
    <source>
        <dbReference type="Google" id="ProtNLM"/>
    </source>
</evidence>
<gene>
    <name evidence="2" type="ORF">HINF_LOCUS18128</name>
</gene>
<evidence type="ECO:0000313" key="3">
    <source>
        <dbReference type="Proteomes" id="UP001642409"/>
    </source>
</evidence>
<evidence type="ECO:0000256" key="1">
    <source>
        <dbReference type="SAM" id="Phobius"/>
    </source>
</evidence>
<keyword evidence="3" id="KW-1185">Reference proteome</keyword>
<dbReference type="Proteomes" id="UP001642409">
    <property type="component" value="Unassembled WGS sequence"/>
</dbReference>